<sequence>MVLHPHAGTMFETPNDLDFLLNETDINLCLDTGHIVVGGGKPLDIAKRAGSRVKHVHLKDCDAVAAARIQNRTSTYSTEVKNGMYKPLGKGDAQISEVIRFLDGINYEGKLVLEQDVMLDQAPAVGAGPISAVRESIEFLKSIL</sequence>
<dbReference type="Gene3D" id="3.20.20.150">
    <property type="entry name" value="Divalent-metal-dependent TIM barrel enzymes"/>
    <property type="match status" value="1"/>
</dbReference>
<organism evidence="2">
    <name type="scientific">freshwater metagenome</name>
    <dbReference type="NCBI Taxonomy" id="449393"/>
    <lineage>
        <taxon>unclassified sequences</taxon>
        <taxon>metagenomes</taxon>
        <taxon>ecological metagenomes</taxon>
    </lineage>
</organism>
<dbReference type="AlphaFoldDB" id="A0A6J6G5P7"/>
<accession>A0A6J6G5P7</accession>
<dbReference type="Pfam" id="PF01261">
    <property type="entry name" value="AP_endonuc_2"/>
    <property type="match status" value="1"/>
</dbReference>
<reference evidence="2" key="1">
    <citation type="submission" date="2020-05" db="EMBL/GenBank/DDBJ databases">
        <authorList>
            <person name="Chiriac C."/>
            <person name="Salcher M."/>
            <person name="Ghai R."/>
            <person name="Kavagutti S V."/>
        </authorList>
    </citation>
    <scope>NUCLEOTIDE SEQUENCE</scope>
</reference>
<dbReference type="InterPro" id="IPR013022">
    <property type="entry name" value="Xyl_isomerase-like_TIM-brl"/>
</dbReference>
<dbReference type="InterPro" id="IPR050312">
    <property type="entry name" value="IolE/XylAMocC-like"/>
</dbReference>
<dbReference type="EMBL" id="CAEZUF010000066">
    <property type="protein sequence ID" value="CAB4594474.1"/>
    <property type="molecule type" value="Genomic_DNA"/>
</dbReference>
<dbReference type="PANTHER" id="PTHR12110:SF41">
    <property type="entry name" value="INOSOSE DEHYDRATASE"/>
    <property type="match status" value="1"/>
</dbReference>
<dbReference type="SUPFAM" id="SSF51658">
    <property type="entry name" value="Xylose isomerase-like"/>
    <property type="match status" value="1"/>
</dbReference>
<name>A0A6J6G5P7_9ZZZZ</name>
<feature type="domain" description="Xylose isomerase-like TIM barrel" evidence="1">
    <location>
        <begin position="2"/>
        <end position="142"/>
    </location>
</feature>
<protein>
    <submittedName>
        <fullName evidence="2">Unannotated protein</fullName>
    </submittedName>
</protein>
<evidence type="ECO:0000259" key="1">
    <source>
        <dbReference type="Pfam" id="PF01261"/>
    </source>
</evidence>
<evidence type="ECO:0000313" key="2">
    <source>
        <dbReference type="EMBL" id="CAB4594474.1"/>
    </source>
</evidence>
<proteinExistence type="predicted"/>
<dbReference type="PANTHER" id="PTHR12110">
    <property type="entry name" value="HYDROXYPYRUVATE ISOMERASE"/>
    <property type="match status" value="1"/>
</dbReference>
<dbReference type="InterPro" id="IPR036237">
    <property type="entry name" value="Xyl_isomerase-like_sf"/>
</dbReference>
<gene>
    <name evidence="2" type="ORF">UFOPK1791_00749</name>
</gene>